<evidence type="ECO:0000256" key="1">
    <source>
        <dbReference type="ARBA" id="ARBA00006620"/>
    </source>
</evidence>
<dbReference type="Proteomes" id="UP000885672">
    <property type="component" value="Unassembled WGS sequence"/>
</dbReference>
<keyword evidence="2" id="KW-1277">Toxin-antitoxin system</keyword>
<accession>A0A7V0T4M5</accession>
<dbReference type="GO" id="GO:0016787">
    <property type="term" value="F:hydrolase activity"/>
    <property type="evidence" value="ECO:0007669"/>
    <property type="project" value="UniProtKB-KW"/>
</dbReference>
<keyword evidence="5" id="KW-0378">Hydrolase</keyword>
<keyword evidence="3" id="KW-0540">Nuclease</keyword>
<evidence type="ECO:0000256" key="3">
    <source>
        <dbReference type="ARBA" id="ARBA00022722"/>
    </source>
</evidence>
<name>A0A7V0T4M5_UNCW3</name>
<evidence type="ECO:0000256" key="5">
    <source>
        <dbReference type="ARBA" id="ARBA00022801"/>
    </source>
</evidence>
<dbReference type="InterPro" id="IPR012933">
    <property type="entry name" value="HicA_mRNA_interferase"/>
</dbReference>
<proteinExistence type="inferred from homology"/>
<comment type="similarity">
    <text evidence="1">Belongs to the HicA mRNA interferase family.</text>
</comment>
<gene>
    <name evidence="8" type="ORF">ENN51_02530</name>
</gene>
<dbReference type="AlphaFoldDB" id="A0A7V0T4M5"/>
<dbReference type="SUPFAM" id="SSF54786">
    <property type="entry name" value="YcfA/nrd intein domain"/>
    <property type="match status" value="1"/>
</dbReference>
<dbReference type="GO" id="GO:0003729">
    <property type="term" value="F:mRNA binding"/>
    <property type="evidence" value="ECO:0007669"/>
    <property type="project" value="InterPro"/>
</dbReference>
<reference evidence="8" key="1">
    <citation type="journal article" date="2020" name="mSystems">
        <title>Genome- and Community-Level Interaction Insights into Carbon Utilization and Element Cycling Functions of Hydrothermarchaeota in Hydrothermal Sediment.</title>
        <authorList>
            <person name="Zhou Z."/>
            <person name="Liu Y."/>
            <person name="Xu W."/>
            <person name="Pan J."/>
            <person name="Luo Z.H."/>
            <person name="Li M."/>
        </authorList>
    </citation>
    <scope>NUCLEOTIDE SEQUENCE [LARGE SCALE GENOMIC DNA]</scope>
    <source>
        <strain evidence="8">SpSt-1182</strain>
    </source>
</reference>
<evidence type="ECO:0000256" key="4">
    <source>
        <dbReference type="ARBA" id="ARBA00022759"/>
    </source>
</evidence>
<dbReference type="InterPro" id="IPR038570">
    <property type="entry name" value="HicA_sf"/>
</dbReference>
<dbReference type="EMBL" id="DSBX01000096">
    <property type="protein sequence ID" value="HDQ99149.1"/>
    <property type="molecule type" value="Genomic_DNA"/>
</dbReference>
<dbReference type="GO" id="GO:0004519">
    <property type="term" value="F:endonuclease activity"/>
    <property type="evidence" value="ECO:0007669"/>
    <property type="project" value="UniProtKB-KW"/>
</dbReference>
<dbReference type="Gene3D" id="3.30.920.30">
    <property type="entry name" value="Hypothetical protein"/>
    <property type="match status" value="1"/>
</dbReference>
<organism evidence="8">
    <name type="scientific">candidate division WOR-3 bacterium</name>
    <dbReference type="NCBI Taxonomy" id="2052148"/>
    <lineage>
        <taxon>Bacteria</taxon>
        <taxon>Bacteria division WOR-3</taxon>
    </lineage>
</organism>
<comment type="caution">
    <text evidence="8">The sequence shown here is derived from an EMBL/GenBank/DDBJ whole genome shotgun (WGS) entry which is preliminary data.</text>
</comment>
<protein>
    <submittedName>
        <fullName evidence="8">Type II toxin-antitoxin system HicA family toxin</fullName>
    </submittedName>
</protein>
<keyword evidence="6" id="KW-0694">RNA-binding</keyword>
<keyword evidence="7" id="KW-0346">Stress response</keyword>
<keyword evidence="4" id="KW-0255">Endonuclease</keyword>
<dbReference type="Pfam" id="PF07927">
    <property type="entry name" value="HicA_toxin"/>
    <property type="match status" value="1"/>
</dbReference>
<sequence>MPRLTPLKPQEVIRKLVRLGYEGPYPGGRHQRMVNLETGKVIPVPFHKGRDVSVGLVAEIIRELGISREDWFAL</sequence>
<evidence type="ECO:0000313" key="8">
    <source>
        <dbReference type="EMBL" id="HDQ99149.1"/>
    </source>
</evidence>
<evidence type="ECO:0000256" key="7">
    <source>
        <dbReference type="ARBA" id="ARBA00023016"/>
    </source>
</evidence>
<evidence type="ECO:0000256" key="2">
    <source>
        <dbReference type="ARBA" id="ARBA00022649"/>
    </source>
</evidence>
<evidence type="ECO:0000256" key="6">
    <source>
        <dbReference type="ARBA" id="ARBA00022884"/>
    </source>
</evidence>